<dbReference type="Gene3D" id="1.25.40.10">
    <property type="entry name" value="Tetratricopeptide repeat domain"/>
    <property type="match status" value="3"/>
</dbReference>
<dbReference type="PROSITE" id="PS51755">
    <property type="entry name" value="OMPR_PHOB"/>
    <property type="match status" value="1"/>
</dbReference>
<evidence type="ECO:0000313" key="7">
    <source>
        <dbReference type="Proteomes" id="UP000253303"/>
    </source>
</evidence>
<dbReference type="GO" id="GO:0003677">
    <property type="term" value="F:DNA binding"/>
    <property type="evidence" value="ECO:0007669"/>
    <property type="project" value="UniProtKB-UniRule"/>
</dbReference>
<evidence type="ECO:0000259" key="5">
    <source>
        <dbReference type="PROSITE" id="PS51755"/>
    </source>
</evidence>
<evidence type="ECO:0000313" key="6">
    <source>
        <dbReference type="EMBL" id="RBQ16868.1"/>
    </source>
</evidence>
<dbReference type="Proteomes" id="UP000253303">
    <property type="component" value="Unassembled WGS sequence"/>
</dbReference>
<name>A0A366LSH3_9ACTN</name>
<protein>
    <submittedName>
        <fullName evidence="6">AfsR/SARP family transcriptional regulator</fullName>
    </submittedName>
</protein>
<dbReference type="PANTHER" id="PTHR47691:SF3">
    <property type="entry name" value="HTH-TYPE TRANSCRIPTIONAL REGULATOR RV0890C-RELATED"/>
    <property type="match status" value="1"/>
</dbReference>
<dbReference type="GO" id="GO:0006355">
    <property type="term" value="P:regulation of DNA-templated transcription"/>
    <property type="evidence" value="ECO:0007669"/>
    <property type="project" value="InterPro"/>
</dbReference>
<dbReference type="Gene3D" id="1.10.10.10">
    <property type="entry name" value="Winged helix-like DNA-binding domain superfamily/Winged helix DNA-binding domain"/>
    <property type="match status" value="1"/>
</dbReference>
<proteinExistence type="inferred from homology"/>
<dbReference type="RefSeq" id="WP_113983731.1">
    <property type="nucleotide sequence ID" value="NZ_QMEY01000014.1"/>
</dbReference>
<dbReference type="InterPro" id="IPR001867">
    <property type="entry name" value="OmpR/PhoB-type_DNA-bd"/>
</dbReference>
<comment type="similarity">
    <text evidence="1">Belongs to the AfsR/DnrI/RedD regulatory family.</text>
</comment>
<dbReference type="SMART" id="SM01043">
    <property type="entry name" value="BTAD"/>
    <property type="match status" value="1"/>
</dbReference>
<feature type="compositionally biased region" description="Low complexity" evidence="4">
    <location>
        <begin position="1119"/>
        <end position="1131"/>
    </location>
</feature>
<dbReference type="InterPro" id="IPR016032">
    <property type="entry name" value="Sig_transdc_resp-reg_C-effctor"/>
</dbReference>
<dbReference type="InterPro" id="IPR036388">
    <property type="entry name" value="WH-like_DNA-bd_sf"/>
</dbReference>
<sequence length="1131" mass="119794">MRFGVLGPLAVWTSRGEPVAIPEAKVRVLLADLLAHEGRPVPTGRLIDDLWGARLPANPAGALQTKVSRLRQALQGAEPGGRDLVASGPSGYFVRLGPGALDAAEFAVLTGRARRIGDPAARAALLAEALRLWRGPALADFAGEDFARGVAARWDEDRLLALEDHAEARLVIDTGSIGPVVGELAGLVAAHPLRERLRAAHMRALYLAGRQTEALAAYGELRDLLAAELGLAPGPELAELHTAILRQDPSLLPAASPRTNLPAPLSDLIGRADAIREITRLLGAGRLVTLTGLGGVGKSRLAVAAADRLTGGFPDGVWLVELAALCRSGGGTGPAERCGPDETDATPALAERIMTVLGVRETGASAVPLAAGDPAGPLERLAAALGGRRLLLVLDNCEHLVEPVAEVVAALLRAAPGVRVLTTSQEPIGVPGELLWTVPPLDCPPPGADPAADPAALSGYGAVRLFTRRAAAAAPGFALDDGNAAAVAAICRRLDGIPLALELAATRVRTLGVHELLTRLDDRFRVLTTGPRAAPERHRTLRATIDWSWSLLPDAERAVLRRLAMHAGACTLRAAEETCAGGEVGRTDVLDLLARLVERSLVVMTEADGEPRYSLLESVAEYGMAKLAESGEYEWAREAHGRYYTALAEEAEPHLRGPDQRHWLSLLAREHADLRRALHEAVRDRLPDRALRLAGSLTWYWFLRGRLAEARRSLSAALAISEPGRPGRALVLAWRTGIALHEGDEHYLRAAGIGRAGRREGIEAILRPFRDSGDPYGLAMAEWFIGFPLHGSGDWDLAEELLRRSLAGFRALDARWGVAAALGSLAMIALARGDLAGLRRQAEHSAAIFEELGDRWGRSQAIWCLSTLAEITGDYARAERSQREGLRMAEELGLWNEVADRLAGLGRLAMLAGDHDRARDLTEHALRVATEQGSVPGRTFAELGLGLIARRAGDLDTAEHHFRRLLGWYRRAGYDAAIPLLLSELGFIAELRHDPAEAARLHRTALSYAESHGDPRALALALEGLAGARSAGAAEPPVGMEGAGGHVAAARLLGAAAALRESFGAPLPPAERGDVDRITATATAALGADTFATAYAHGAATQRTGTLDALLGDPPPDTTLPLTTAGRPAAG</sequence>
<accession>A0A366LSH3</accession>
<dbReference type="CDD" id="cd15831">
    <property type="entry name" value="BTAD"/>
    <property type="match status" value="1"/>
</dbReference>
<dbReference type="OrthoDB" id="3194665at2"/>
<dbReference type="Gene3D" id="3.40.50.300">
    <property type="entry name" value="P-loop containing nucleotide triphosphate hydrolases"/>
    <property type="match status" value="1"/>
</dbReference>
<evidence type="ECO:0000256" key="4">
    <source>
        <dbReference type="SAM" id="MobiDB-lite"/>
    </source>
</evidence>
<dbReference type="SUPFAM" id="SSF48452">
    <property type="entry name" value="TPR-like"/>
    <property type="match status" value="3"/>
</dbReference>
<keyword evidence="2 3" id="KW-0238">DNA-binding</keyword>
<feature type="DNA-binding region" description="OmpR/PhoB-type" evidence="3">
    <location>
        <begin position="1"/>
        <end position="96"/>
    </location>
</feature>
<dbReference type="InterPro" id="IPR005158">
    <property type="entry name" value="BTAD"/>
</dbReference>
<evidence type="ECO:0000256" key="3">
    <source>
        <dbReference type="PROSITE-ProRule" id="PRU01091"/>
    </source>
</evidence>
<dbReference type="SMART" id="SM00862">
    <property type="entry name" value="Trans_reg_C"/>
    <property type="match status" value="1"/>
</dbReference>
<evidence type="ECO:0000256" key="1">
    <source>
        <dbReference type="ARBA" id="ARBA00005820"/>
    </source>
</evidence>
<dbReference type="Pfam" id="PF03704">
    <property type="entry name" value="BTAD"/>
    <property type="match status" value="1"/>
</dbReference>
<dbReference type="InterPro" id="IPR011990">
    <property type="entry name" value="TPR-like_helical_dom_sf"/>
</dbReference>
<dbReference type="PANTHER" id="PTHR47691">
    <property type="entry name" value="REGULATOR-RELATED"/>
    <property type="match status" value="1"/>
</dbReference>
<dbReference type="InterPro" id="IPR027417">
    <property type="entry name" value="P-loop_NTPase"/>
</dbReference>
<dbReference type="EMBL" id="QMEY01000014">
    <property type="protein sequence ID" value="RBQ16868.1"/>
    <property type="molecule type" value="Genomic_DNA"/>
</dbReference>
<gene>
    <name evidence="6" type="ORF">DP939_27770</name>
</gene>
<dbReference type="SUPFAM" id="SSF52540">
    <property type="entry name" value="P-loop containing nucleoside triphosphate hydrolases"/>
    <property type="match status" value="1"/>
</dbReference>
<keyword evidence="7" id="KW-1185">Reference proteome</keyword>
<organism evidence="6 7">
    <name type="scientific">Spongiactinospora rosea</name>
    <dbReference type="NCBI Taxonomy" id="2248750"/>
    <lineage>
        <taxon>Bacteria</taxon>
        <taxon>Bacillati</taxon>
        <taxon>Actinomycetota</taxon>
        <taxon>Actinomycetes</taxon>
        <taxon>Streptosporangiales</taxon>
        <taxon>Streptosporangiaceae</taxon>
        <taxon>Spongiactinospora</taxon>
    </lineage>
</organism>
<dbReference type="AlphaFoldDB" id="A0A366LSH3"/>
<dbReference type="SUPFAM" id="SSF46894">
    <property type="entry name" value="C-terminal effector domain of the bipartite response regulators"/>
    <property type="match status" value="1"/>
</dbReference>
<dbReference type="Pfam" id="PF25872">
    <property type="entry name" value="HTH_77"/>
    <property type="match status" value="1"/>
</dbReference>
<feature type="region of interest" description="Disordered" evidence="4">
    <location>
        <begin position="1112"/>
        <end position="1131"/>
    </location>
</feature>
<evidence type="ECO:0000256" key="2">
    <source>
        <dbReference type="ARBA" id="ARBA00023125"/>
    </source>
</evidence>
<feature type="domain" description="OmpR/PhoB-type" evidence="5">
    <location>
        <begin position="1"/>
        <end position="96"/>
    </location>
</feature>
<dbReference type="InterPro" id="IPR058852">
    <property type="entry name" value="HTH_77"/>
</dbReference>
<reference evidence="6 7" key="1">
    <citation type="submission" date="2018-06" db="EMBL/GenBank/DDBJ databases">
        <title>Sphaerisporangium craniellae sp. nov., isolated from a marine sponge in the South China Sea.</title>
        <authorList>
            <person name="Li L."/>
        </authorList>
    </citation>
    <scope>NUCLEOTIDE SEQUENCE [LARGE SCALE GENOMIC DNA]</scope>
    <source>
        <strain evidence="6 7">LHW63015</strain>
    </source>
</reference>
<comment type="caution">
    <text evidence="6">The sequence shown here is derived from an EMBL/GenBank/DDBJ whole genome shotgun (WGS) entry which is preliminary data.</text>
</comment>
<dbReference type="GO" id="GO:0000160">
    <property type="term" value="P:phosphorelay signal transduction system"/>
    <property type="evidence" value="ECO:0007669"/>
    <property type="project" value="InterPro"/>
</dbReference>